<gene>
    <name evidence="4" type="ORF">KP803_06670</name>
</gene>
<dbReference type="Gene3D" id="3.40.50.2300">
    <property type="match status" value="1"/>
</dbReference>
<dbReference type="CDD" id="cd00077">
    <property type="entry name" value="HDc"/>
    <property type="match status" value="1"/>
</dbReference>
<dbReference type="InterPro" id="IPR052020">
    <property type="entry name" value="Cyclic_di-GMP/3'3'-cGAMP_PDE"/>
</dbReference>
<dbReference type="InterPro" id="IPR021800">
    <property type="entry name" value="DUF3369"/>
</dbReference>
<evidence type="ECO:0000313" key="4">
    <source>
        <dbReference type="EMBL" id="MCK6262961.1"/>
    </source>
</evidence>
<dbReference type="PANTHER" id="PTHR45228">
    <property type="entry name" value="CYCLIC DI-GMP PHOSPHODIESTERASE TM_0186-RELATED"/>
    <property type="match status" value="1"/>
</dbReference>
<dbReference type="AlphaFoldDB" id="A0A9X1XIF8"/>
<dbReference type="InterPro" id="IPR011006">
    <property type="entry name" value="CheY-like_superfamily"/>
</dbReference>
<evidence type="ECO:0000313" key="5">
    <source>
        <dbReference type="Proteomes" id="UP001139559"/>
    </source>
</evidence>
<dbReference type="Pfam" id="PF11849">
    <property type="entry name" value="DUF3369"/>
    <property type="match status" value="1"/>
</dbReference>
<dbReference type="CDD" id="cd00156">
    <property type="entry name" value="REC"/>
    <property type="match status" value="1"/>
</dbReference>
<dbReference type="Proteomes" id="UP001139559">
    <property type="component" value="Unassembled WGS sequence"/>
</dbReference>
<dbReference type="PROSITE" id="PS51832">
    <property type="entry name" value="HD_GYP"/>
    <property type="match status" value="1"/>
</dbReference>
<feature type="domain" description="Response regulatory" evidence="2">
    <location>
        <begin position="27"/>
        <end position="151"/>
    </location>
</feature>
<dbReference type="InterPro" id="IPR001789">
    <property type="entry name" value="Sig_transdc_resp-reg_receiver"/>
</dbReference>
<keyword evidence="5" id="KW-1185">Reference proteome</keyword>
<dbReference type="SMART" id="SM00471">
    <property type="entry name" value="HDc"/>
    <property type="match status" value="1"/>
</dbReference>
<sequence length="521" mass="59365">MSDDLFSDDFFADEEKVETSVPLKPWNVLIVDDEEEIHRVTKMALNKFEFENRPLNFICAKSAKEGQQAFLDHQDIAMVLLDVVMETEHAGLELAKWIRDEHGDLNVRIVLRTGQPGQSPEQAVIKDYDINDYKAKTELTAQKLYTSTLTALRAYQHIMILERSKLGMEQVVKATKNVMDKLGFVAFSKAALEQIITLINVSDTMLLDISDHLTTDTAIIEVDPYKHTAQMICGTGVFQEVKQQNTYFDELPFQQLLNRALESEASVFDEQEILIYCTSAHHSVVFYIVTEQSLGQVDRHLLEVFTENLVVGLKNIDLNEQMKRSQREVIYRLTEVVENRSNETGYHVKRVARYCELLGRLYGLDEEECEIILFASPLHDIGKVGTPDRVLNKPGKLDADEWAIMQTHAEAGQNMLEGSDLELLDAGAIIAGTHHERWDGTGYPKGTSGENIPIYGRICSLADIFDALCSKRVYKDPWSIEDVFKYIQSESGKFFDPKLVELFLANKDQFLKIREELKDPE</sequence>
<dbReference type="GO" id="GO:0000160">
    <property type="term" value="P:phosphorelay signal transduction system"/>
    <property type="evidence" value="ECO:0007669"/>
    <property type="project" value="InterPro"/>
</dbReference>
<dbReference type="PANTHER" id="PTHR45228:SF9">
    <property type="entry name" value="3'3'-CGAMP-SPECIFIC PHOSPHODIESTERASE 2"/>
    <property type="match status" value="1"/>
</dbReference>
<dbReference type="Pfam" id="PF13487">
    <property type="entry name" value="HD_5"/>
    <property type="match status" value="1"/>
</dbReference>
<dbReference type="PROSITE" id="PS50110">
    <property type="entry name" value="RESPONSE_REGULATORY"/>
    <property type="match status" value="1"/>
</dbReference>
<dbReference type="SUPFAM" id="SSF52172">
    <property type="entry name" value="CheY-like"/>
    <property type="match status" value="1"/>
</dbReference>
<evidence type="ECO:0000259" key="3">
    <source>
        <dbReference type="PROSITE" id="PS51832"/>
    </source>
</evidence>
<comment type="caution">
    <text evidence="4">The sequence shown here is derived from an EMBL/GenBank/DDBJ whole genome shotgun (WGS) entry which is preliminary data.</text>
</comment>
<organism evidence="4 5">
    <name type="scientific">Vibrio amylolyticus</name>
    <dbReference type="NCBI Taxonomy" id="2847292"/>
    <lineage>
        <taxon>Bacteria</taxon>
        <taxon>Pseudomonadati</taxon>
        <taxon>Pseudomonadota</taxon>
        <taxon>Gammaproteobacteria</taxon>
        <taxon>Vibrionales</taxon>
        <taxon>Vibrionaceae</taxon>
        <taxon>Vibrio</taxon>
    </lineage>
</organism>
<name>A0A9X1XIF8_9VIBR</name>
<keyword evidence="1" id="KW-0597">Phosphoprotein</keyword>
<reference evidence="4" key="1">
    <citation type="submission" date="2021-11" db="EMBL/GenBank/DDBJ databases">
        <title>Vibrio ZSDE26 sp. nov. and Vibrio ZSDZ34 sp. nov., isolated from coastal seawater in Qingdao.</title>
        <authorList>
            <person name="Zhang P."/>
        </authorList>
    </citation>
    <scope>NUCLEOTIDE SEQUENCE</scope>
    <source>
        <strain evidence="4">ZSDE26</strain>
    </source>
</reference>
<evidence type="ECO:0000259" key="2">
    <source>
        <dbReference type="PROSITE" id="PS50110"/>
    </source>
</evidence>
<dbReference type="SUPFAM" id="SSF109604">
    <property type="entry name" value="HD-domain/PDEase-like"/>
    <property type="match status" value="1"/>
</dbReference>
<feature type="modified residue" description="4-aspartylphosphate" evidence="1">
    <location>
        <position position="82"/>
    </location>
</feature>
<dbReference type="Gene3D" id="1.10.3210.10">
    <property type="entry name" value="Hypothetical protein af1432"/>
    <property type="match status" value="1"/>
</dbReference>
<feature type="domain" description="HD-GYP" evidence="3">
    <location>
        <begin position="322"/>
        <end position="519"/>
    </location>
</feature>
<dbReference type="InterPro" id="IPR003607">
    <property type="entry name" value="HD/PDEase_dom"/>
</dbReference>
<dbReference type="RefSeq" id="WP_248008068.1">
    <property type="nucleotide sequence ID" value="NZ_JAJHVV010000003.1"/>
</dbReference>
<protein>
    <submittedName>
        <fullName evidence="4">DUF3369 domain-containing protein</fullName>
    </submittedName>
</protein>
<accession>A0A9X1XIF8</accession>
<evidence type="ECO:0000256" key="1">
    <source>
        <dbReference type="PROSITE-ProRule" id="PRU00169"/>
    </source>
</evidence>
<dbReference type="GO" id="GO:0008081">
    <property type="term" value="F:phosphoric diester hydrolase activity"/>
    <property type="evidence" value="ECO:0007669"/>
    <property type="project" value="UniProtKB-ARBA"/>
</dbReference>
<dbReference type="InterPro" id="IPR037522">
    <property type="entry name" value="HD_GYP_dom"/>
</dbReference>
<proteinExistence type="predicted"/>
<dbReference type="EMBL" id="JAJHVV010000003">
    <property type="protein sequence ID" value="MCK6262961.1"/>
    <property type="molecule type" value="Genomic_DNA"/>
</dbReference>